<dbReference type="InterPro" id="IPR006626">
    <property type="entry name" value="PbH1"/>
</dbReference>
<evidence type="ECO:0000256" key="3">
    <source>
        <dbReference type="ARBA" id="ARBA00022786"/>
    </source>
</evidence>
<keyword evidence="2" id="KW-0677">Repeat</keyword>
<accession>A0A1M6TLJ3</accession>
<dbReference type="RefSeq" id="WP_072914561.1">
    <property type="nucleotide sequence ID" value="NZ_FRAR01000017.1"/>
</dbReference>
<keyword evidence="3" id="KW-0833">Ubl conjugation pathway</keyword>
<dbReference type="InterPro" id="IPR022441">
    <property type="entry name" value="Para_beta_helix_rpt-2"/>
</dbReference>
<dbReference type="PANTHER" id="PTHR22990:SF15">
    <property type="entry name" value="F-BOX ONLY PROTEIN 10"/>
    <property type="match status" value="1"/>
</dbReference>
<feature type="domain" description="Right handed beta helix" evidence="4">
    <location>
        <begin position="64"/>
        <end position="211"/>
    </location>
</feature>
<keyword evidence="6" id="KW-1185">Reference proteome</keyword>
<evidence type="ECO:0000256" key="2">
    <source>
        <dbReference type="ARBA" id="ARBA00022737"/>
    </source>
</evidence>
<dbReference type="OrthoDB" id="9765222at2"/>
<dbReference type="AlphaFoldDB" id="A0A1M6TLJ3"/>
<gene>
    <name evidence="5" type="ORF">SAMN02745123_02365</name>
</gene>
<evidence type="ECO:0000313" key="6">
    <source>
        <dbReference type="Proteomes" id="UP000183997"/>
    </source>
</evidence>
<dbReference type="InterPro" id="IPR011050">
    <property type="entry name" value="Pectin_lyase_fold/virulence"/>
</dbReference>
<dbReference type="NCBIfam" id="TIGR03804">
    <property type="entry name" value="para_beta_helix"/>
    <property type="match status" value="1"/>
</dbReference>
<dbReference type="Pfam" id="PF13229">
    <property type="entry name" value="Beta_helix"/>
    <property type="match status" value="1"/>
</dbReference>
<proteinExistence type="predicted"/>
<organism evidence="5 6">
    <name type="scientific">Desulforamulus aeronauticus DSM 10349</name>
    <dbReference type="NCBI Taxonomy" id="1121421"/>
    <lineage>
        <taxon>Bacteria</taxon>
        <taxon>Bacillati</taxon>
        <taxon>Bacillota</taxon>
        <taxon>Clostridia</taxon>
        <taxon>Eubacteriales</taxon>
        <taxon>Peptococcaceae</taxon>
        <taxon>Desulforamulus</taxon>
    </lineage>
</organism>
<dbReference type="Gene3D" id="2.160.20.10">
    <property type="entry name" value="Single-stranded right-handed beta-helix, Pectin lyase-like"/>
    <property type="match status" value="1"/>
</dbReference>
<dbReference type="Proteomes" id="UP000183997">
    <property type="component" value="Unassembled WGS sequence"/>
</dbReference>
<comment type="pathway">
    <text evidence="1">Protein modification; protein ubiquitination.</text>
</comment>
<dbReference type="InterPro" id="IPR039448">
    <property type="entry name" value="Beta_helix"/>
</dbReference>
<evidence type="ECO:0000259" key="4">
    <source>
        <dbReference type="Pfam" id="PF13229"/>
    </source>
</evidence>
<dbReference type="InterPro" id="IPR051550">
    <property type="entry name" value="SCF-Subunits/Alg-Epimerases"/>
</dbReference>
<evidence type="ECO:0000313" key="5">
    <source>
        <dbReference type="EMBL" id="SHK57837.1"/>
    </source>
</evidence>
<dbReference type="InterPro" id="IPR012334">
    <property type="entry name" value="Pectin_lyas_fold"/>
</dbReference>
<name>A0A1M6TLJ3_9FIRM</name>
<dbReference type="SUPFAM" id="SSF51126">
    <property type="entry name" value="Pectin lyase-like"/>
    <property type="match status" value="2"/>
</dbReference>
<dbReference type="PANTHER" id="PTHR22990">
    <property type="entry name" value="F-BOX ONLY PROTEIN"/>
    <property type="match status" value="1"/>
</dbReference>
<dbReference type="STRING" id="1121421.SAMN02745123_02365"/>
<sequence>MAILRVPEEFCTIQEAVNTANPGDVILVEEGIYPEQVLITKNNIRLVARCRNAVLDGNSLLDFGFLLNNVSGVQVRDFMIKNYDMAGVYLNGGQANRVIHNNIINNDLAGIILNKSCRNMISENNVSQNDLGILATEAHHNWFVRNCACQNSQSGIFLGSGATGSNDNALINNHASYNESIGILAMGGNNLLLQNQVTRNQVGILIEDNNNILQGNIVKRNECGAVVAVSSENLYLANNVIRQNCGTGIELVNNQFGIIEENKIIRNKDFAIKGSVASASNTIIRNQLRLNSPGNIDLINPDNNVINSCLF</sequence>
<evidence type="ECO:0000256" key="1">
    <source>
        <dbReference type="ARBA" id="ARBA00004906"/>
    </source>
</evidence>
<dbReference type="SMART" id="SM00710">
    <property type="entry name" value="PbH1"/>
    <property type="match status" value="6"/>
</dbReference>
<reference evidence="6" key="1">
    <citation type="submission" date="2016-11" db="EMBL/GenBank/DDBJ databases">
        <authorList>
            <person name="Varghese N."/>
            <person name="Submissions S."/>
        </authorList>
    </citation>
    <scope>NUCLEOTIDE SEQUENCE [LARGE SCALE GENOMIC DNA]</scope>
    <source>
        <strain evidence="6">DSM 10349</strain>
    </source>
</reference>
<dbReference type="EMBL" id="FRAR01000017">
    <property type="protein sequence ID" value="SHK57837.1"/>
    <property type="molecule type" value="Genomic_DNA"/>
</dbReference>
<protein>
    <submittedName>
        <fullName evidence="5">Parallel beta-helix repeat (Two copies)</fullName>
    </submittedName>
</protein>